<dbReference type="PANTHER" id="PTHR28002">
    <property type="entry name" value="MIOREX COMPLEX COMPONENT 11"/>
    <property type="match status" value="1"/>
</dbReference>
<dbReference type="Proteomes" id="UP000258309">
    <property type="component" value="Unassembled WGS sequence"/>
</dbReference>
<sequence length="205" mass="23299">MFLRQLLRRSTISPLARQNAGTSAFTTRFPGRRRLQSTNSDAQANKSRERAERVLNRVPKPLRKYTDGLRNAPVSHVVAFLILHEITAIVPLVGLAGLFHYTQWLPTSFTNSEYVSQGIERFGRYFRRKGWFGFSNEQREDNKSDSKLSGNGGRILIEVATAYAITKVLLPARIIFSVWATPWFARVFIRKLGGGIKRIFGRKSA</sequence>
<name>A0A3E2HC40_SCYLI</name>
<evidence type="ECO:0000313" key="4">
    <source>
        <dbReference type="Proteomes" id="UP000258309"/>
    </source>
</evidence>
<evidence type="ECO:0000256" key="1">
    <source>
        <dbReference type="SAM" id="MobiDB-lite"/>
    </source>
</evidence>
<feature type="transmembrane region" description="Helical" evidence="2">
    <location>
        <begin position="77"/>
        <end position="101"/>
    </location>
</feature>
<feature type="region of interest" description="Disordered" evidence="1">
    <location>
        <begin position="29"/>
        <end position="50"/>
    </location>
</feature>
<keyword evidence="2" id="KW-0472">Membrane</keyword>
<feature type="transmembrane region" description="Helical" evidence="2">
    <location>
        <begin position="168"/>
        <end position="189"/>
    </location>
</feature>
<keyword evidence="2" id="KW-1133">Transmembrane helix</keyword>
<dbReference type="InterPro" id="IPR018811">
    <property type="entry name" value="MRX11"/>
</dbReference>
<organism evidence="3 4">
    <name type="scientific">Scytalidium lignicola</name>
    <name type="common">Hyphomycete</name>
    <dbReference type="NCBI Taxonomy" id="5539"/>
    <lineage>
        <taxon>Eukaryota</taxon>
        <taxon>Fungi</taxon>
        <taxon>Dikarya</taxon>
        <taxon>Ascomycota</taxon>
        <taxon>Pezizomycotina</taxon>
        <taxon>Leotiomycetes</taxon>
        <taxon>Leotiomycetes incertae sedis</taxon>
        <taxon>Scytalidium</taxon>
    </lineage>
</organism>
<feature type="compositionally biased region" description="Polar residues" evidence="1">
    <location>
        <begin position="36"/>
        <end position="45"/>
    </location>
</feature>
<dbReference type="PANTHER" id="PTHR28002:SF1">
    <property type="entry name" value="MIOREX COMPLEX COMPONENT 11"/>
    <property type="match status" value="1"/>
</dbReference>
<feature type="non-terminal residue" evidence="3">
    <location>
        <position position="1"/>
    </location>
</feature>
<keyword evidence="2" id="KW-0812">Transmembrane</keyword>
<protein>
    <submittedName>
        <fullName evidence="3">Uncharacterized protein</fullName>
    </submittedName>
</protein>
<evidence type="ECO:0000256" key="2">
    <source>
        <dbReference type="SAM" id="Phobius"/>
    </source>
</evidence>
<accession>A0A3E2HC40</accession>
<proteinExistence type="predicted"/>
<comment type="caution">
    <text evidence="3">The sequence shown here is derived from an EMBL/GenBank/DDBJ whole genome shotgun (WGS) entry which is preliminary data.</text>
</comment>
<evidence type="ECO:0000313" key="3">
    <source>
        <dbReference type="EMBL" id="RFU30711.1"/>
    </source>
</evidence>
<keyword evidence="4" id="KW-1185">Reference proteome</keyword>
<dbReference type="Pfam" id="PF10306">
    <property type="entry name" value="FLILHELTA"/>
    <property type="match status" value="1"/>
</dbReference>
<reference evidence="3 4" key="1">
    <citation type="submission" date="2018-05" db="EMBL/GenBank/DDBJ databases">
        <title>Draft genome sequence of Scytalidium lignicola DSM 105466, a ubiquitous saprotrophic fungus.</title>
        <authorList>
            <person name="Buettner E."/>
            <person name="Gebauer A.M."/>
            <person name="Hofrichter M."/>
            <person name="Liers C."/>
            <person name="Kellner H."/>
        </authorList>
    </citation>
    <scope>NUCLEOTIDE SEQUENCE [LARGE SCALE GENOMIC DNA]</scope>
    <source>
        <strain evidence="3 4">DSM 105466</strain>
    </source>
</reference>
<dbReference type="EMBL" id="NCSJ02000093">
    <property type="protein sequence ID" value="RFU30711.1"/>
    <property type="molecule type" value="Genomic_DNA"/>
</dbReference>
<dbReference type="AlphaFoldDB" id="A0A3E2HC40"/>
<dbReference type="OrthoDB" id="5580261at2759"/>
<dbReference type="OMA" id="VGAFHYG"/>
<dbReference type="GO" id="GO:0005739">
    <property type="term" value="C:mitochondrion"/>
    <property type="evidence" value="ECO:0007669"/>
    <property type="project" value="TreeGrafter"/>
</dbReference>
<feature type="non-terminal residue" evidence="3">
    <location>
        <position position="205"/>
    </location>
</feature>
<gene>
    <name evidence="3" type="ORF">B7463_g5624</name>
</gene>